<keyword evidence="4" id="KW-1185">Reference proteome</keyword>
<dbReference type="InterPro" id="IPR043502">
    <property type="entry name" value="DNA/RNA_pol_sf"/>
</dbReference>
<dbReference type="InterPro" id="IPR005135">
    <property type="entry name" value="Endo/exonuclease/phosphatase"/>
</dbReference>
<gene>
    <name evidence="3" type="ORF">CLODIP_2_CD04364</name>
</gene>
<feature type="compositionally biased region" description="Low complexity" evidence="1">
    <location>
        <begin position="1460"/>
        <end position="1477"/>
    </location>
</feature>
<dbReference type="SUPFAM" id="SSF56672">
    <property type="entry name" value="DNA/RNA polymerases"/>
    <property type="match status" value="2"/>
</dbReference>
<feature type="region of interest" description="Disordered" evidence="1">
    <location>
        <begin position="1"/>
        <end position="28"/>
    </location>
</feature>
<dbReference type="CDD" id="cd01650">
    <property type="entry name" value="RT_nLTR_like"/>
    <property type="match status" value="2"/>
</dbReference>
<dbReference type="PANTHER" id="PTHR19446">
    <property type="entry name" value="REVERSE TRANSCRIPTASES"/>
    <property type="match status" value="1"/>
</dbReference>
<feature type="compositionally biased region" description="Basic and acidic residues" evidence="1">
    <location>
        <begin position="1753"/>
        <end position="1767"/>
    </location>
</feature>
<dbReference type="GO" id="GO:0071897">
    <property type="term" value="P:DNA biosynthetic process"/>
    <property type="evidence" value="ECO:0007669"/>
    <property type="project" value="UniProtKB-ARBA"/>
</dbReference>
<evidence type="ECO:0000313" key="4">
    <source>
        <dbReference type="Proteomes" id="UP000494165"/>
    </source>
</evidence>
<feature type="region of interest" description="Disordered" evidence="1">
    <location>
        <begin position="1414"/>
        <end position="1563"/>
    </location>
</feature>
<evidence type="ECO:0000256" key="1">
    <source>
        <dbReference type="SAM" id="MobiDB-lite"/>
    </source>
</evidence>
<name>A0A8S1E256_9INSE</name>
<feature type="region of interest" description="Disordered" evidence="1">
    <location>
        <begin position="1692"/>
        <end position="1726"/>
    </location>
</feature>
<dbReference type="PROSITE" id="PS50878">
    <property type="entry name" value="RT_POL"/>
    <property type="match status" value="2"/>
</dbReference>
<reference evidence="3 4" key="1">
    <citation type="submission" date="2020-04" db="EMBL/GenBank/DDBJ databases">
        <authorList>
            <person name="Alioto T."/>
            <person name="Alioto T."/>
            <person name="Gomez Garrido J."/>
        </authorList>
    </citation>
    <scope>NUCLEOTIDE SEQUENCE [LARGE SCALE GENOMIC DNA]</scope>
</reference>
<proteinExistence type="predicted"/>
<evidence type="ECO:0000259" key="2">
    <source>
        <dbReference type="PROSITE" id="PS50878"/>
    </source>
</evidence>
<dbReference type="OrthoDB" id="426210at2759"/>
<dbReference type="Pfam" id="PF03372">
    <property type="entry name" value="Exo_endo_phos"/>
    <property type="match status" value="1"/>
</dbReference>
<dbReference type="InterPro" id="IPR000477">
    <property type="entry name" value="RT_dom"/>
</dbReference>
<feature type="compositionally biased region" description="Basic and acidic residues" evidence="1">
    <location>
        <begin position="1522"/>
        <end position="1540"/>
    </location>
</feature>
<feature type="domain" description="Reverse transcriptase" evidence="2">
    <location>
        <begin position="1184"/>
        <end position="1430"/>
    </location>
</feature>
<sequence>MCAAHLSQLHAAGRTDSSHPPPAPNRWSAAFTTSEVNERCVISLWTALDIGQVNRNRKRTAMFFHPVTSRHSIRKRATWHLLLLILLSGDVEIQPAFSDSLWSPPDAIFRTPVLQAAPGRNGKAATLLCFNARSLKNRKRAGDIAALLDVHHADILAVNETWLSADVLDHEVIPTQYVDHRKDRVGGWRPAGGVLLAILPHLQPRSQEQLETAAEAVWAEVKISNLKILIASVYRAPNSTPEQNNELLRLFSLAAEVQQNYDACLVLGDFNLAIDWSADPPVPYATPADLFLNCFDDLAFAQLIKNATRTTDTSEKLIDLFLCDAPNLVTSTEVVSGVSDHDALHVHLDVDSRRPTPVLTTEPDWRRANWDLVNERLAENLLRVCTIDDLFTAWEAWKTTIFACIAEVVPSKRRRTKRRLLPWLDKGLKKMIKLKDQLFSEWQKTKSDEAKSNFKMARKATQGAIRAAKDRWFWSLGRGPGGAATFWKYIHSKSKVPINTASFTAGGQIFSEPQSIASQFLATFKKNFSSAAIDFPFFRRAPTQLPKLTELTITAGEVEVLLKTMDAKSATGPDKIPAIFMKNCSTTISQSLAHIFQLSLRASDLPIDFKCAAVTPIPKDGDRTKFKNWRPISVTSLVGEVLEKHVRNKMAMFFEANNTLPDSQHGFRNARSCTTMLMRTLDDWSAALENQSGAHVNVVFLDWVKAFDKVPHQRLLTKLQHYDVDGAALKWLKNFLVGRSQFVRFNGACSESCEVPSGVIQGSVLGPLLFNVFVADLPSVVQTNLVQYADDCTVYNQIRSEDDVDALQEDLARIDVWCTNNGMKLNAKKCVVMDVTRARQPCTPHYTVGGAALEYVATQRLLGVHISSDLRWNHHVDVQRKNAARTLGFAARNLHSCSNRVKRIAYLSLVKPKLFYGNPAWHPSTKTNIEKMCRVQNRALHFIYGRHVPPPAQQKLLSVPAQLVYNDLTFFKKCLEGVTDYDAMSRITLGRVHRSDDPLHPRLQQPPARTDLGKNVFDYRVVKFWNDIPPVMKTCSVAQFIPLCKEYAKRAYRSLCKKKKASLQELLDRKILIEAESYCHRFLRLNGSSSGTVTNDINMDTWAQFLGGLFNSRSLGRGESLNLKSLLPGDLTDDLHFAFSSTEVELALGGMKNRKAPGPDNLQNEVVRLLWAALPDEITAFLNVCLELGSFPVAWKNSNLKLLYKGKGAVSDVNSYRGISLCCSLYNLLDRVMNNRLYSRLIDLIPSNQFGFVKGRSTIQAVQLLVDEINFVVYEKKTPLYALFLDVKKAFDSVSRHFIFEELVGTGRFSVRELNLLAEMLDANFLTVRDGVSVSEPIVQSNGNDVFGATLSKMCLDLDLIKSKLAIEEDFDAEKLRRMNVEYERFLEFEQQHIAKYRLPSALPKTYSQIVKGARPAEPMEADGWKKVARRKKRRETAAGQGSDRHDPASKVVKARAGSKRGASAARAPAACTAKASLSGTRSNTPPACSTGGLVSSSPPADTGEAVPPCVHLSSISSPESHVQKEAEPEASHQKDDTGAKNKSPILKTKAQGNRRDRAAKSVKVCAGSQGGASAARGPGACAARVDVHAGARSLTPPASSIGRLVSSPPAAAGGAEIPLAQILPNYSPETHAEPKMSNQKDVCADNDIDWESEAQDDRRDRAVKPVKAIAGSKRGESAARATETCTARVNVSAGARSRTPPASLSGESTRFPPSAVSAGGAVFSDTDEGSVFEVPVKLTAKRMTLREYADYIESEREKEGEEKAGERTATNAENPLINMRPRRKNNRKVRDDESPPKNLTGPDRSRKKN</sequence>
<dbReference type="Gene3D" id="3.60.10.10">
    <property type="entry name" value="Endonuclease/exonuclease/phosphatase"/>
    <property type="match status" value="1"/>
</dbReference>
<organism evidence="3 4">
    <name type="scientific">Cloeon dipterum</name>
    <dbReference type="NCBI Taxonomy" id="197152"/>
    <lineage>
        <taxon>Eukaryota</taxon>
        <taxon>Metazoa</taxon>
        <taxon>Ecdysozoa</taxon>
        <taxon>Arthropoda</taxon>
        <taxon>Hexapoda</taxon>
        <taxon>Insecta</taxon>
        <taxon>Pterygota</taxon>
        <taxon>Palaeoptera</taxon>
        <taxon>Ephemeroptera</taxon>
        <taxon>Pisciforma</taxon>
        <taxon>Baetidae</taxon>
        <taxon>Cloeon</taxon>
    </lineage>
</organism>
<accession>A0A8S1E256</accession>
<comment type="caution">
    <text evidence="3">The sequence shown here is derived from an EMBL/GenBank/DDBJ whole genome shotgun (WGS) entry which is preliminary data.</text>
</comment>
<protein>
    <recommendedName>
        <fullName evidence="2">Reverse transcriptase domain-containing protein</fullName>
    </recommendedName>
</protein>
<feature type="domain" description="Reverse transcriptase" evidence="2">
    <location>
        <begin position="598"/>
        <end position="866"/>
    </location>
</feature>
<dbReference type="InterPro" id="IPR036691">
    <property type="entry name" value="Endo/exonu/phosph_ase_sf"/>
</dbReference>
<dbReference type="Pfam" id="PF00078">
    <property type="entry name" value="RVT_1"/>
    <property type="match status" value="2"/>
</dbReference>
<dbReference type="GO" id="GO:0003824">
    <property type="term" value="F:catalytic activity"/>
    <property type="evidence" value="ECO:0007669"/>
    <property type="project" value="InterPro"/>
</dbReference>
<dbReference type="SUPFAM" id="SSF56219">
    <property type="entry name" value="DNase I-like"/>
    <property type="match status" value="1"/>
</dbReference>
<dbReference type="EMBL" id="CADEPI010000535">
    <property type="protein sequence ID" value="CAB3387085.1"/>
    <property type="molecule type" value="Genomic_DNA"/>
</dbReference>
<feature type="compositionally biased region" description="Polar residues" evidence="1">
    <location>
        <begin position="1478"/>
        <end position="1500"/>
    </location>
</feature>
<feature type="region of interest" description="Disordered" evidence="1">
    <location>
        <begin position="1753"/>
        <end position="1810"/>
    </location>
</feature>
<dbReference type="Proteomes" id="UP000494165">
    <property type="component" value="Unassembled WGS sequence"/>
</dbReference>
<evidence type="ECO:0000313" key="3">
    <source>
        <dbReference type="EMBL" id="CAB3387085.1"/>
    </source>
</evidence>